<evidence type="ECO:0000259" key="6">
    <source>
        <dbReference type="Pfam" id="PF08801"/>
    </source>
</evidence>
<dbReference type="InterPro" id="IPR042538">
    <property type="entry name" value="Nucleoporin_Nup155_C_3"/>
</dbReference>
<dbReference type="GO" id="GO:0000972">
    <property type="term" value="P:transcription-dependent tethering of RNA polymerase II gene DNA at nuclear periphery"/>
    <property type="evidence" value="ECO:0007669"/>
    <property type="project" value="TreeGrafter"/>
</dbReference>
<dbReference type="OrthoDB" id="338970at2759"/>
<name>A0A0V0ZR39_9BILA</name>
<feature type="domain" description="Nucleoporin Nup133/Nup155-like C-terminal" evidence="5">
    <location>
        <begin position="755"/>
        <end position="1389"/>
    </location>
</feature>
<dbReference type="Gene3D" id="1.25.40.450">
    <property type="entry name" value="Nucleoporin, helical domain, N-terminal subdomain"/>
    <property type="match status" value="1"/>
</dbReference>
<keyword evidence="8" id="KW-1185">Reference proteome</keyword>
<dbReference type="GO" id="GO:0006405">
    <property type="term" value="P:RNA export from nucleus"/>
    <property type="evidence" value="ECO:0007669"/>
    <property type="project" value="TreeGrafter"/>
</dbReference>
<feature type="domain" description="Nucleoporin Nup133/Nup155-like N-terminal" evidence="6">
    <location>
        <begin position="172"/>
        <end position="527"/>
    </location>
</feature>
<organism evidence="7 8">
    <name type="scientific">Trichinella patagoniensis</name>
    <dbReference type="NCBI Taxonomy" id="990121"/>
    <lineage>
        <taxon>Eukaryota</taxon>
        <taxon>Metazoa</taxon>
        <taxon>Ecdysozoa</taxon>
        <taxon>Nematoda</taxon>
        <taxon>Enoplea</taxon>
        <taxon>Dorylaimia</taxon>
        <taxon>Trichinellida</taxon>
        <taxon>Trichinellidae</taxon>
        <taxon>Trichinella</taxon>
    </lineage>
</organism>
<dbReference type="InterPro" id="IPR007187">
    <property type="entry name" value="Nucleoporin_Nup133/Nup155_C"/>
</dbReference>
<reference evidence="7 8" key="1">
    <citation type="submission" date="2015-01" db="EMBL/GenBank/DDBJ databases">
        <title>Evolution of Trichinella species and genotypes.</title>
        <authorList>
            <person name="Korhonen P.K."/>
            <person name="Edoardo P."/>
            <person name="Giuseppe L.R."/>
            <person name="Gasser R.B."/>
        </authorList>
    </citation>
    <scope>NUCLEOTIDE SEQUENCE [LARGE SCALE GENOMIC DNA]</scope>
    <source>
        <strain evidence="7">ISS2496</strain>
    </source>
</reference>
<dbReference type="Pfam" id="PF08801">
    <property type="entry name" value="Nucleoporin_N"/>
    <property type="match status" value="1"/>
</dbReference>
<sequence>MDAPITWWKKRTSLLEAAARYRILSQLFNLSVFSARMSFVQEELLHSTSETQAEAISLDVSMSSVTSLSPCQQRSPSHVISSLMSDRMFDKSIGPNRGAVVELSGNSPEIINQCIDYDRKVYDPWWKNFTFTSGNMQKIIDSSGYSSSDYVTYDTFSAPNVQEIELLIRRNHPSELIDEFLSLSTGYNMGVMEEIGYAWASVNSNLYVWNYENNSELSFFDGLVETICTVACAKVKSGVRLAGKPSYLLCIVTTSNVFLHGLSFSESRVPDQWNGTYTQLHMQPRPLFTVGLQKMIVTHVYCTHNGRIFLGTTAGYICEVIYRVNRPYFGKSCWLKNHSLNFITSFMPQLLLAVMGSDEVKQIVCDESRNILYTLHQSGAIELYDLGVEGDCMNQVAYVSCRDIEHAAEKILHKIMSIELTPVISICPIYSCESKFLNLIAITSKGVRLYFTCQANVGLPNYEQQVDILTRPCALTLVHVRLPPGYDVTDDVQQPKSIIHAHCNAGMSLFIERANDDSDVIWCLSGKLFCTYPKISETFTKISLWGQTVFIKQIPPCKWMPTDTEIRPLQPCMRRHLNPPREPAVHRQLSERFLIMTNNCIQIYESRSRSTIVLQILNHFGPASFAAENIYRIQRPVEICCVALNLLCRDEHPDAKMMALAVKLIIFHRGAPTWDVQEQTFLMRHSTPLRPLYHRRLSIVQQHQQQQQQLLLQQQQQQQQQQRSTEAETAGSGDLTITSSCFHVASRGYVDIRFSFRHNAFYLYFSRIVGFYWNSPLATVRNCADSSGKIRSVIQSLISPKEITDYLKQLQNFSRVLLDAAMRVLIDEDQEELEMTTVTWNFSAGLFGTPEGDLGLREGTTKQMEQQSLLKLHSLVTLTQEVLHLWRTLLDHQVHVIAASLTEEVQNRLVSTTLRDLLTPDKLIFSAIINALISVYLDDQATASILTADLRTKCPTLFTRDDAAAARAAELMELAQVAENELKRRELLQNALDLYLTIGDQVDLDTACKIFQQCKFYKGIVQLACSVAKCIDKTDSAFYHRHLYFMQSQSDKDNIQMPEILTKRLLCYDYVIRAIASLRDEVDKSVATANESFATSQRSLWDQVLSMCWSCDDCILHYVLLDWLFQYDFQDDMLKSGSPHFEDYLQMKLQQKEKDNEDYVNLLWRFLEHQKKFLQAAKLLQKLAAEFSYVFKKYDIDRRIEFTIRAVLCIKAGKENRSFEQYLEDQLDILKMQKSMLTLLRKENLTERTIQVCDCLNYEMQDANKLYDLAEEFDLPECKLAIMQCCSQYDAQIVDQLWREIISKEFRTCMAEGLEELPSLMTAKLVFVSHHFVNSPRYFPAGFVVSMLLKLAFQGGFADSWLARTVEQMSIPIGTVMTRIDAIYRVMIEYGNQDNALKMFLIGNMYHCALCLWEKEQQMDDMGTTKRDLLREQWGGDLSFYITQLQSLREHENCESIMNDFQKLSQYWNF</sequence>
<dbReference type="STRING" id="990121.A0A0V0ZR39"/>
<dbReference type="GO" id="GO:0044611">
    <property type="term" value="C:nuclear pore inner ring"/>
    <property type="evidence" value="ECO:0007669"/>
    <property type="project" value="TreeGrafter"/>
</dbReference>
<evidence type="ECO:0000256" key="1">
    <source>
        <dbReference type="ARBA" id="ARBA00004123"/>
    </source>
</evidence>
<comment type="caution">
    <text evidence="7">The sequence shown here is derived from an EMBL/GenBank/DDBJ whole genome shotgun (WGS) entry which is preliminary data.</text>
</comment>
<dbReference type="InterPro" id="IPR014908">
    <property type="entry name" value="Nucleoporin_Nup133/Nup155_N"/>
</dbReference>
<dbReference type="Proteomes" id="UP000054783">
    <property type="component" value="Unassembled WGS sequence"/>
</dbReference>
<accession>A0A0V0ZR39</accession>
<evidence type="ECO:0000259" key="5">
    <source>
        <dbReference type="Pfam" id="PF03177"/>
    </source>
</evidence>
<dbReference type="PANTHER" id="PTHR10350:SF6">
    <property type="entry name" value="NUCLEAR PORE COMPLEX PROTEIN NUP155"/>
    <property type="match status" value="1"/>
</dbReference>
<dbReference type="GO" id="GO:0036228">
    <property type="term" value="P:protein localization to nuclear inner membrane"/>
    <property type="evidence" value="ECO:0007669"/>
    <property type="project" value="TreeGrafter"/>
</dbReference>
<dbReference type="EMBL" id="JYDQ01000113">
    <property type="protein sequence ID" value="KRY14586.1"/>
    <property type="molecule type" value="Genomic_DNA"/>
</dbReference>
<dbReference type="GO" id="GO:0006606">
    <property type="term" value="P:protein import into nucleus"/>
    <property type="evidence" value="ECO:0007669"/>
    <property type="project" value="TreeGrafter"/>
</dbReference>
<evidence type="ECO:0000256" key="2">
    <source>
        <dbReference type="ARBA" id="ARBA00007373"/>
    </source>
</evidence>
<dbReference type="GO" id="GO:0017056">
    <property type="term" value="F:structural constituent of nuclear pore"/>
    <property type="evidence" value="ECO:0007669"/>
    <property type="project" value="InterPro"/>
</dbReference>
<evidence type="ECO:0000313" key="7">
    <source>
        <dbReference type="EMBL" id="KRY14586.1"/>
    </source>
</evidence>
<comment type="similarity">
    <text evidence="2">Belongs to the non-repetitive/WGA-negative nucleoporin family.</text>
</comment>
<dbReference type="Pfam" id="PF03177">
    <property type="entry name" value="Nucleoporin_C"/>
    <property type="match status" value="1"/>
</dbReference>
<comment type="subcellular location">
    <subcellularLocation>
        <location evidence="1">Nucleus</location>
    </subcellularLocation>
</comment>
<dbReference type="Gene3D" id="1.25.40.440">
    <property type="entry name" value="Nucleoporin, helical domain, central subdomain"/>
    <property type="match status" value="1"/>
</dbReference>
<protein>
    <submittedName>
        <fullName evidence="7">Nuclear pore complex protein</fullName>
    </submittedName>
</protein>
<evidence type="ECO:0000256" key="3">
    <source>
        <dbReference type="ARBA" id="ARBA00022448"/>
    </source>
</evidence>
<proteinExistence type="inferred from homology"/>
<keyword evidence="4" id="KW-0539">Nucleus</keyword>
<dbReference type="InterPro" id="IPR004870">
    <property type="entry name" value="Nucleoporin_Nup155"/>
</dbReference>
<dbReference type="PANTHER" id="PTHR10350">
    <property type="entry name" value="NUCLEAR PORE COMPLEX PROTEIN NUP155"/>
    <property type="match status" value="1"/>
</dbReference>
<evidence type="ECO:0000313" key="8">
    <source>
        <dbReference type="Proteomes" id="UP000054783"/>
    </source>
</evidence>
<evidence type="ECO:0000256" key="4">
    <source>
        <dbReference type="ARBA" id="ARBA00023242"/>
    </source>
</evidence>
<dbReference type="Gene3D" id="1.20.58.1780">
    <property type="match status" value="1"/>
</dbReference>
<gene>
    <name evidence="7" type="primary">Nup155</name>
    <name evidence="7" type="ORF">T12_10735</name>
</gene>
<dbReference type="InterPro" id="IPR042537">
    <property type="entry name" value="Nucleoporin_Nup155_C_2"/>
</dbReference>
<dbReference type="InterPro" id="IPR042533">
    <property type="entry name" value="Nucleoporin_Nup155_C_1"/>
</dbReference>
<dbReference type="Gene3D" id="1.20.120.1880">
    <property type="entry name" value="Nucleoporin, helical C-terminal domain"/>
    <property type="match status" value="1"/>
</dbReference>
<keyword evidence="3" id="KW-0813">Transport</keyword>